<comment type="caution">
    <text evidence="19">The sequence shown here is derived from an EMBL/GenBank/DDBJ whole genome shotgun (WGS) entry which is preliminary data.</text>
</comment>
<evidence type="ECO:0000256" key="3">
    <source>
        <dbReference type="ARBA" id="ARBA00004496"/>
    </source>
</evidence>
<dbReference type="PANTHER" id="PTHR21071">
    <property type="entry name" value="UDP-N-ACETYLENOLPYRUVOYLGLUCOSAMINE REDUCTASE"/>
    <property type="match status" value="1"/>
</dbReference>
<dbReference type="Proteomes" id="UP000238217">
    <property type="component" value="Unassembled WGS sequence"/>
</dbReference>
<keyword evidence="7 17" id="KW-0132">Cell division</keyword>
<accession>A0A2T0YRW1</accession>
<dbReference type="InterPro" id="IPR036318">
    <property type="entry name" value="FAD-bd_PCMH-like_sf"/>
</dbReference>
<keyword evidence="8 17" id="KW-0285">Flavoprotein</keyword>
<dbReference type="SUPFAM" id="SSF56176">
    <property type="entry name" value="FAD-binding/transporter-associated domain-like"/>
    <property type="match status" value="1"/>
</dbReference>
<dbReference type="GO" id="GO:0008762">
    <property type="term" value="F:UDP-N-acetylmuramate dehydrogenase activity"/>
    <property type="evidence" value="ECO:0007669"/>
    <property type="project" value="UniProtKB-UniRule"/>
</dbReference>
<evidence type="ECO:0000313" key="20">
    <source>
        <dbReference type="Proteomes" id="UP000238217"/>
    </source>
</evidence>
<dbReference type="GO" id="GO:0009252">
    <property type="term" value="P:peptidoglycan biosynthetic process"/>
    <property type="evidence" value="ECO:0007669"/>
    <property type="project" value="UniProtKB-UniRule"/>
</dbReference>
<dbReference type="InterPro" id="IPR003170">
    <property type="entry name" value="MurB"/>
</dbReference>
<protein>
    <recommendedName>
        <fullName evidence="17">UDP-N-acetylenolpyruvoylglucosamine reductase</fullName>
        <ecNumber evidence="17">1.3.1.98</ecNumber>
    </recommendedName>
    <alternativeName>
        <fullName evidence="17">UDP-N-acetylmuramate dehydrogenase</fullName>
    </alternativeName>
</protein>
<evidence type="ECO:0000256" key="14">
    <source>
        <dbReference type="ARBA" id="ARBA00023306"/>
    </source>
</evidence>
<evidence type="ECO:0000256" key="12">
    <source>
        <dbReference type="ARBA" id="ARBA00022984"/>
    </source>
</evidence>
<keyword evidence="11 17" id="KW-0133">Cell shape</keyword>
<evidence type="ECO:0000256" key="6">
    <source>
        <dbReference type="ARBA" id="ARBA00022490"/>
    </source>
</evidence>
<keyword evidence="14 17" id="KW-0131">Cell cycle</keyword>
<proteinExistence type="inferred from homology"/>
<dbReference type="Gene3D" id="3.30.43.10">
    <property type="entry name" value="Uridine Diphospho-n-acetylenolpyruvylglucosamine Reductase, domain 2"/>
    <property type="match status" value="1"/>
</dbReference>
<keyword evidence="12 17" id="KW-0573">Peptidoglycan synthesis</keyword>
<evidence type="ECO:0000256" key="17">
    <source>
        <dbReference type="HAMAP-Rule" id="MF_00037"/>
    </source>
</evidence>
<feature type="domain" description="FAD-binding PCMH-type" evidence="18">
    <location>
        <begin position="1"/>
        <end position="167"/>
    </location>
</feature>
<dbReference type="InterPro" id="IPR016167">
    <property type="entry name" value="FAD-bd_PCMH_sub1"/>
</dbReference>
<dbReference type="InterPro" id="IPR036635">
    <property type="entry name" value="MurB_C_sf"/>
</dbReference>
<comment type="catalytic activity">
    <reaction evidence="16 17">
        <text>UDP-N-acetyl-alpha-D-muramate + NADP(+) = UDP-N-acetyl-3-O-(1-carboxyvinyl)-alpha-D-glucosamine + NADPH + H(+)</text>
        <dbReference type="Rhea" id="RHEA:12248"/>
        <dbReference type="ChEBI" id="CHEBI:15378"/>
        <dbReference type="ChEBI" id="CHEBI:57783"/>
        <dbReference type="ChEBI" id="CHEBI:58349"/>
        <dbReference type="ChEBI" id="CHEBI:68483"/>
        <dbReference type="ChEBI" id="CHEBI:70757"/>
        <dbReference type="EC" id="1.3.1.98"/>
    </reaction>
</comment>
<name>A0A2T0YRW1_9MICC</name>
<dbReference type="GO" id="GO:0071949">
    <property type="term" value="F:FAD binding"/>
    <property type="evidence" value="ECO:0007669"/>
    <property type="project" value="InterPro"/>
</dbReference>
<dbReference type="GO" id="GO:0005829">
    <property type="term" value="C:cytosol"/>
    <property type="evidence" value="ECO:0007669"/>
    <property type="project" value="TreeGrafter"/>
</dbReference>
<evidence type="ECO:0000256" key="7">
    <source>
        <dbReference type="ARBA" id="ARBA00022618"/>
    </source>
</evidence>
<dbReference type="Pfam" id="PF02873">
    <property type="entry name" value="MurB_C"/>
    <property type="match status" value="1"/>
</dbReference>
<evidence type="ECO:0000256" key="10">
    <source>
        <dbReference type="ARBA" id="ARBA00022857"/>
    </source>
</evidence>
<gene>
    <name evidence="17" type="primary">murB</name>
    <name evidence="19" type="ORF">BCL67_10253</name>
</gene>
<feature type="active site" evidence="17">
    <location>
        <position position="140"/>
    </location>
</feature>
<evidence type="ECO:0000256" key="4">
    <source>
        <dbReference type="ARBA" id="ARBA00004752"/>
    </source>
</evidence>
<dbReference type="HAMAP" id="MF_00037">
    <property type="entry name" value="MurB"/>
    <property type="match status" value="1"/>
</dbReference>
<dbReference type="GO" id="GO:0051301">
    <property type="term" value="P:cell division"/>
    <property type="evidence" value="ECO:0007669"/>
    <property type="project" value="UniProtKB-KW"/>
</dbReference>
<keyword evidence="10 17" id="KW-0521">NADP</keyword>
<dbReference type="GO" id="GO:0008360">
    <property type="term" value="P:regulation of cell shape"/>
    <property type="evidence" value="ECO:0007669"/>
    <property type="project" value="UniProtKB-KW"/>
</dbReference>
<dbReference type="InterPro" id="IPR016169">
    <property type="entry name" value="FAD-bd_PCMH_sub2"/>
</dbReference>
<dbReference type="GO" id="GO:0071555">
    <property type="term" value="P:cell wall organization"/>
    <property type="evidence" value="ECO:0007669"/>
    <property type="project" value="UniProtKB-KW"/>
</dbReference>
<dbReference type="PANTHER" id="PTHR21071:SF4">
    <property type="entry name" value="UDP-N-ACETYLENOLPYRUVOYLGLUCOSAMINE REDUCTASE"/>
    <property type="match status" value="1"/>
</dbReference>
<comment type="cofactor">
    <cofactor evidence="1 17">
        <name>FAD</name>
        <dbReference type="ChEBI" id="CHEBI:57692"/>
    </cofactor>
</comment>
<keyword evidence="9 17" id="KW-0274">FAD</keyword>
<comment type="function">
    <text evidence="2 17">Cell wall formation.</text>
</comment>
<evidence type="ECO:0000256" key="16">
    <source>
        <dbReference type="ARBA" id="ARBA00048914"/>
    </source>
</evidence>
<evidence type="ECO:0000256" key="11">
    <source>
        <dbReference type="ARBA" id="ARBA00022960"/>
    </source>
</evidence>
<dbReference type="AlphaFoldDB" id="A0A2T0YRW1"/>
<evidence type="ECO:0000256" key="15">
    <source>
        <dbReference type="ARBA" id="ARBA00023316"/>
    </source>
</evidence>
<evidence type="ECO:0000256" key="2">
    <source>
        <dbReference type="ARBA" id="ARBA00003921"/>
    </source>
</evidence>
<evidence type="ECO:0000256" key="1">
    <source>
        <dbReference type="ARBA" id="ARBA00001974"/>
    </source>
</evidence>
<organism evidence="19 20">
    <name type="scientific">Nesterenkonia sandarakina</name>
    <dbReference type="NCBI Taxonomy" id="272918"/>
    <lineage>
        <taxon>Bacteria</taxon>
        <taxon>Bacillati</taxon>
        <taxon>Actinomycetota</taxon>
        <taxon>Actinomycetes</taxon>
        <taxon>Micrococcales</taxon>
        <taxon>Micrococcaceae</taxon>
        <taxon>Nesterenkonia</taxon>
    </lineage>
</organism>
<dbReference type="NCBIfam" id="NF010478">
    <property type="entry name" value="PRK13903.1"/>
    <property type="match status" value="1"/>
</dbReference>
<keyword evidence="6 17" id="KW-0963">Cytoplasm</keyword>
<comment type="similarity">
    <text evidence="5 17">Belongs to the MurB family.</text>
</comment>
<feature type="active site" description="Proton donor" evidence="17">
    <location>
        <position position="229"/>
    </location>
</feature>
<dbReference type="SUPFAM" id="SSF56194">
    <property type="entry name" value="Uridine diphospho-N-Acetylenolpyruvylglucosamine reductase, MurB, C-terminal domain"/>
    <property type="match status" value="1"/>
</dbReference>
<feature type="active site" evidence="17">
    <location>
        <position position="345"/>
    </location>
</feature>
<dbReference type="InterPro" id="IPR011601">
    <property type="entry name" value="MurB_C"/>
</dbReference>
<keyword evidence="13 17" id="KW-0560">Oxidoreductase</keyword>
<keyword evidence="20" id="KW-1185">Reference proteome</keyword>
<evidence type="ECO:0000256" key="5">
    <source>
        <dbReference type="ARBA" id="ARBA00010485"/>
    </source>
</evidence>
<dbReference type="Pfam" id="PF01565">
    <property type="entry name" value="FAD_binding_4"/>
    <property type="match status" value="1"/>
</dbReference>
<dbReference type="EMBL" id="PVTY01000002">
    <property type="protein sequence ID" value="PRZ18391.1"/>
    <property type="molecule type" value="Genomic_DNA"/>
</dbReference>
<comment type="subcellular location">
    <subcellularLocation>
        <location evidence="3 17">Cytoplasm</location>
    </subcellularLocation>
</comment>
<dbReference type="EC" id="1.3.1.98" evidence="17"/>
<dbReference type="Gene3D" id="3.30.465.10">
    <property type="match status" value="1"/>
</dbReference>
<dbReference type="Gene3D" id="3.90.78.10">
    <property type="entry name" value="UDP-N-acetylenolpyruvoylglucosamine reductase, C-terminal domain"/>
    <property type="match status" value="1"/>
</dbReference>
<evidence type="ECO:0000256" key="8">
    <source>
        <dbReference type="ARBA" id="ARBA00022630"/>
    </source>
</evidence>
<evidence type="ECO:0000256" key="9">
    <source>
        <dbReference type="ARBA" id="ARBA00022827"/>
    </source>
</evidence>
<evidence type="ECO:0000256" key="13">
    <source>
        <dbReference type="ARBA" id="ARBA00023002"/>
    </source>
</evidence>
<dbReference type="UniPathway" id="UPA00219"/>
<evidence type="ECO:0000259" key="18">
    <source>
        <dbReference type="PROSITE" id="PS51387"/>
    </source>
</evidence>
<reference evidence="19 20" key="1">
    <citation type="submission" date="2018-03" db="EMBL/GenBank/DDBJ databases">
        <title>Comparative analysis of microorganisms from saline springs in Andes Mountain Range, Colombia.</title>
        <authorList>
            <person name="Rubin E."/>
        </authorList>
    </citation>
    <scope>NUCLEOTIDE SEQUENCE [LARGE SCALE GENOMIC DNA]</scope>
    <source>
        <strain evidence="19 20">CG 35</strain>
    </source>
</reference>
<evidence type="ECO:0000313" key="19">
    <source>
        <dbReference type="EMBL" id="PRZ18391.1"/>
    </source>
</evidence>
<dbReference type="PROSITE" id="PS51387">
    <property type="entry name" value="FAD_PCMH"/>
    <property type="match status" value="1"/>
</dbReference>
<keyword evidence="15 17" id="KW-0961">Cell wall biogenesis/degradation</keyword>
<dbReference type="InterPro" id="IPR006094">
    <property type="entry name" value="Oxid_FAD_bind_N"/>
</dbReference>
<sequence>MEVLREHPLPDQAARERGEDTLIVLGGGSNLLVTEDGFPGTVLQLAFHGISTEAHGARDVLLSVAAGHDWDDVVRFSVARGLTGLEALSGIPGATGAVPVQNVGAYGADVAHTLKDIQAWDRSRGELVRFTNEQLQFGYRDSVLKQTTVHGSPRYVVLQVRFMLQNRPDGLSAPVRYGELARTLGLDAESADHERRAPLKQVRSTVLGLRQGKGMVLSEGDHDTWSTGSFFTNPIVPREVAASLPDGAPRFSAGVDDAGSPLVKLSAAWLIDNAGCGKGFGLPDGPVAGRGTQGTGIAGGRASLSTKHTLAVTNRGSATTDDLLAVARAARDQVNTAFGITMHEEPVLIGHAL</sequence>
<dbReference type="InterPro" id="IPR016166">
    <property type="entry name" value="FAD-bd_PCMH"/>
</dbReference>
<comment type="pathway">
    <text evidence="4 17">Cell wall biogenesis; peptidoglycan biosynthesis.</text>
</comment>